<proteinExistence type="predicted"/>
<protein>
    <recommendedName>
        <fullName evidence="4">PH (Pleckstrin Homology) domain-containing protein</fullName>
    </recommendedName>
</protein>
<comment type="caution">
    <text evidence="2">The sequence shown here is derived from an EMBL/GenBank/DDBJ whole genome shotgun (WGS) entry which is preliminary data.</text>
</comment>
<keyword evidence="3" id="KW-1185">Reference proteome</keyword>
<keyword evidence="1" id="KW-0472">Membrane</keyword>
<gene>
    <name evidence="2" type="ORF">EDC26_106103</name>
</gene>
<dbReference type="RefSeq" id="WP_132582314.1">
    <property type="nucleotide sequence ID" value="NZ_SMAJ01000006.1"/>
</dbReference>
<dbReference type="Proteomes" id="UP000295525">
    <property type="component" value="Unassembled WGS sequence"/>
</dbReference>
<dbReference type="EMBL" id="SMAJ01000006">
    <property type="protein sequence ID" value="TCT07379.1"/>
    <property type="molecule type" value="Genomic_DNA"/>
</dbReference>
<organism evidence="2 3">
    <name type="scientific">Paralcaligenes ureilyticus</name>
    <dbReference type="NCBI Taxonomy" id="627131"/>
    <lineage>
        <taxon>Bacteria</taxon>
        <taxon>Pseudomonadati</taxon>
        <taxon>Pseudomonadota</taxon>
        <taxon>Betaproteobacteria</taxon>
        <taxon>Burkholderiales</taxon>
        <taxon>Alcaligenaceae</taxon>
        <taxon>Paralcaligenes</taxon>
    </lineage>
</organism>
<name>A0A4R3M536_9BURK</name>
<keyword evidence="1" id="KW-0812">Transmembrane</keyword>
<reference evidence="2 3" key="1">
    <citation type="submission" date="2019-03" db="EMBL/GenBank/DDBJ databases">
        <title>Genomic Encyclopedia of Type Strains, Phase IV (KMG-IV): sequencing the most valuable type-strain genomes for metagenomic binning, comparative biology and taxonomic classification.</title>
        <authorList>
            <person name="Goeker M."/>
        </authorList>
    </citation>
    <scope>NUCLEOTIDE SEQUENCE [LARGE SCALE GENOMIC DNA]</scope>
    <source>
        <strain evidence="2 3">DSM 24591</strain>
    </source>
</reference>
<evidence type="ECO:0000313" key="3">
    <source>
        <dbReference type="Proteomes" id="UP000295525"/>
    </source>
</evidence>
<keyword evidence="1" id="KW-1133">Transmembrane helix</keyword>
<evidence type="ECO:0008006" key="4">
    <source>
        <dbReference type="Google" id="ProtNLM"/>
    </source>
</evidence>
<feature type="transmembrane region" description="Helical" evidence="1">
    <location>
        <begin position="28"/>
        <end position="45"/>
    </location>
</feature>
<dbReference type="OrthoDB" id="8703931at2"/>
<sequence length="154" mass="17425">MCGPSAEERSALFEDIGPLPLHGQAWPTWIKIMAWVVLLIIAMQITRTATSPHAHSVNPVIAGGILVCFMALLVVARFMLISETRITCNGIEQSWITRRQIIWDDIQFAKFVPLIASKRLVCFTRHGRPVVFQGGTRELQIAFARIALAYRRRR</sequence>
<dbReference type="AlphaFoldDB" id="A0A4R3M536"/>
<accession>A0A4R3M536</accession>
<evidence type="ECO:0000313" key="2">
    <source>
        <dbReference type="EMBL" id="TCT07379.1"/>
    </source>
</evidence>
<feature type="transmembrane region" description="Helical" evidence="1">
    <location>
        <begin position="57"/>
        <end position="80"/>
    </location>
</feature>
<evidence type="ECO:0000256" key="1">
    <source>
        <dbReference type="SAM" id="Phobius"/>
    </source>
</evidence>